<evidence type="ECO:0000256" key="1">
    <source>
        <dbReference type="SAM" id="Phobius"/>
    </source>
</evidence>
<dbReference type="EMBL" id="MHWE01000024">
    <property type="protein sequence ID" value="OHB02979.1"/>
    <property type="molecule type" value="Genomic_DNA"/>
</dbReference>
<dbReference type="AlphaFoldDB" id="A0A1G2U0P8"/>
<reference evidence="2 3" key="1">
    <citation type="journal article" date="2016" name="Nat. Commun.">
        <title>Thousands of microbial genomes shed light on interconnected biogeochemical processes in an aquifer system.</title>
        <authorList>
            <person name="Anantharaman K."/>
            <person name="Brown C.T."/>
            <person name="Hug L.A."/>
            <person name="Sharon I."/>
            <person name="Castelle C.J."/>
            <person name="Probst A.J."/>
            <person name="Thomas B.C."/>
            <person name="Singh A."/>
            <person name="Wilkins M.J."/>
            <person name="Karaoz U."/>
            <person name="Brodie E.L."/>
            <person name="Williams K.H."/>
            <person name="Hubbard S.S."/>
            <person name="Banfield J.F."/>
        </authorList>
    </citation>
    <scope>NUCLEOTIDE SEQUENCE [LARGE SCALE GENOMIC DNA]</scope>
</reference>
<organism evidence="2 3">
    <name type="scientific">Candidatus Zambryskibacteria bacterium RIFCSPLOWO2_01_FULL_45_21</name>
    <dbReference type="NCBI Taxonomy" id="1802761"/>
    <lineage>
        <taxon>Bacteria</taxon>
        <taxon>Candidatus Zambryskiibacteriota</taxon>
    </lineage>
</organism>
<proteinExistence type="predicted"/>
<sequence>MNKKLVMVVVGVLIIAGGIVVFNNYGSSSDQTAGAGGAFDALGYNRTARIFNGTGATWCESKGLPSDCVGIYSPDKLIMKWTEDWDRGNDENWANPPYDSAWIDNEWNGKKDGSGSVWHYKIKWVGPCGADYTPLPDGGYCIWGQFETIMDQGVDPNVGPGHLWYAHALPNGYGTGQ</sequence>
<protein>
    <submittedName>
        <fullName evidence="2">Uncharacterized protein</fullName>
    </submittedName>
</protein>
<keyword evidence="1" id="KW-0812">Transmembrane</keyword>
<keyword evidence="1" id="KW-0472">Membrane</keyword>
<name>A0A1G2U0P8_9BACT</name>
<evidence type="ECO:0000313" key="3">
    <source>
        <dbReference type="Proteomes" id="UP000176800"/>
    </source>
</evidence>
<comment type="caution">
    <text evidence="2">The sequence shown here is derived from an EMBL/GenBank/DDBJ whole genome shotgun (WGS) entry which is preliminary data.</text>
</comment>
<dbReference type="Proteomes" id="UP000176800">
    <property type="component" value="Unassembled WGS sequence"/>
</dbReference>
<feature type="transmembrane region" description="Helical" evidence="1">
    <location>
        <begin position="5"/>
        <end position="22"/>
    </location>
</feature>
<evidence type="ECO:0000313" key="2">
    <source>
        <dbReference type="EMBL" id="OHB02979.1"/>
    </source>
</evidence>
<gene>
    <name evidence="2" type="ORF">A3B14_00875</name>
</gene>
<keyword evidence="1" id="KW-1133">Transmembrane helix</keyword>
<accession>A0A1G2U0P8</accession>